<comment type="caution">
    <text evidence="1">The sequence shown here is derived from an EMBL/GenBank/DDBJ whole genome shotgun (WGS) entry which is preliminary data.</text>
</comment>
<dbReference type="Proteomes" id="UP000624419">
    <property type="component" value="Unassembled WGS sequence"/>
</dbReference>
<protein>
    <submittedName>
        <fullName evidence="1">Uncharacterized protein</fullName>
    </submittedName>
</protein>
<dbReference type="EMBL" id="JABBXD010000004">
    <property type="protein sequence ID" value="MBD3586079.1"/>
    <property type="molecule type" value="Genomic_DNA"/>
</dbReference>
<keyword evidence="2" id="KW-1185">Reference proteome</keyword>
<accession>A0ABR8LIM6</accession>
<evidence type="ECO:0000313" key="1">
    <source>
        <dbReference type="EMBL" id="MBD3586079.1"/>
    </source>
</evidence>
<organism evidence="1 2">
    <name type="scientific">Salinimonas profundi</name>
    <dbReference type="NCBI Taxonomy" id="2729140"/>
    <lineage>
        <taxon>Bacteria</taxon>
        <taxon>Pseudomonadati</taxon>
        <taxon>Pseudomonadota</taxon>
        <taxon>Gammaproteobacteria</taxon>
        <taxon>Alteromonadales</taxon>
        <taxon>Alteromonadaceae</taxon>
        <taxon>Alteromonas/Salinimonas group</taxon>
        <taxon>Salinimonas</taxon>
    </lineage>
</organism>
<proteinExistence type="predicted"/>
<sequence>MNFILEKTEQIDFFTYLPQMLKALDIRCSDYDWYLSDIETNGFDIEEGWWSGSTLEAYLAANDVQFIWGVFSAVKIGDRPMVIESPYIYDNASYWSGENISPQLKGAVLEIAAWDSSATIFVGLSGVQATRLQATYSDTKVLGICKHGS</sequence>
<name>A0ABR8LIM6_9ALTE</name>
<reference evidence="1 2" key="1">
    <citation type="submission" date="2020-04" db="EMBL/GenBank/DDBJ databases">
        <title>Salinimonas sp. HHU 13199.</title>
        <authorList>
            <person name="Cui X."/>
            <person name="Zhang D."/>
        </authorList>
    </citation>
    <scope>NUCLEOTIDE SEQUENCE [LARGE SCALE GENOMIC DNA]</scope>
    <source>
        <strain evidence="1 2">HHU 13199</strain>
    </source>
</reference>
<dbReference type="RefSeq" id="WP_191024694.1">
    <property type="nucleotide sequence ID" value="NZ_JABBXD010000004.1"/>
</dbReference>
<gene>
    <name evidence="1" type="ORF">HHX48_10045</name>
</gene>
<evidence type="ECO:0000313" key="2">
    <source>
        <dbReference type="Proteomes" id="UP000624419"/>
    </source>
</evidence>